<dbReference type="Proteomes" id="UP001596223">
    <property type="component" value="Unassembled WGS sequence"/>
</dbReference>
<proteinExistence type="predicted"/>
<comment type="caution">
    <text evidence="2">The sequence shown here is derived from an EMBL/GenBank/DDBJ whole genome shotgun (WGS) entry which is preliminary data.</text>
</comment>
<gene>
    <name evidence="2" type="ORF">ACFP3H_14070</name>
</gene>
<accession>A0ABW1JTE6</accession>
<sequence length="43" mass="4153">MTSRNSGATSELDLGATMGSASAVLTAVLIDLILNALSSASAA</sequence>
<organism evidence="2 3">
    <name type="scientific">Nocardia lasii</name>
    <dbReference type="NCBI Taxonomy" id="1616107"/>
    <lineage>
        <taxon>Bacteria</taxon>
        <taxon>Bacillati</taxon>
        <taxon>Actinomycetota</taxon>
        <taxon>Actinomycetes</taxon>
        <taxon>Mycobacteriales</taxon>
        <taxon>Nocardiaceae</taxon>
        <taxon>Nocardia</taxon>
    </lineage>
</organism>
<keyword evidence="1" id="KW-1133">Transmembrane helix</keyword>
<name>A0ABW1JTE6_9NOCA</name>
<feature type="transmembrane region" description="Helical" evidence="1">
    <location>
        <begin position="20"/>
        <end position="37"/>
    </location>
</feature>
<dbReference type="EMBL" id="JBHSQN010000009">
    <property type="protein sequence ID" value="MFC6012181.1"/>
    <property type="molecule type" value="Genomic_DNA"/>
</dbReference>
<dbReference type="RefSeq" id="WP_378605265.1">
    <property type="nucleotide sequence ID" value="NZ_JBHSQN010000009.1"/>
</dbReference>
<keyword evidence="1" id="KW-0812">Transmembrane</keyword>
<reference evidence="3" key="1">
    <citation type="journal article" date="2019" name="Int. J. Syst. Evol. Microbiol.">
        <title>The Global Catalogue of Microorganisms (GCM) 10K type strain sequencing project: providing services to taxonomists for standard genome sequencing and annotation.</title>
        <authorList>
            <consortium name="The Broad Institute Genomics Platform"/>
            <consortium name="The Broad Institute Genome Sequencing Center for Infectious Disease"/>
            <person name="Wu L."/>
            <person name="Ma J."/>
        </authorList>
    </citation>
    <scope>NUCLEOTIDE SEQUENCE [LARGE SCALE GENOMIC DNA]</scope>
    <source>
        <strain evidence="3">CCUG 36956</strain>
    </source>
</reference>
<evidence type="ECO:0000256" key="1">
    <source>
        <dbReference type="SAM" id="Phobius"/>
    </source>
</evidence>
<evidence type="ECO:0000313" key="3">
    <source>
        <dbReference type="Proteomes" id="UP001596223"/>
    </source>
</evidence>
<evidence type="ECO:0000313" key="2">
    <source>
        <dbReference type="EMBL" id="MFC6012181.1"/>
    </source>
</evidence>
<protein>
    <submittedName>
        <fullName evidence="2">Uncharacterized protein</fullName>
    </submittedName>
</protein>
<keyword evidence="3" id="KW-1185">Reference proteome</keyword>
<keyword evidence="1" id="KW-0472">Membrane</keyword>